<dbReference type="GO" id="GO:0005975">
    <property type="term" value="P:carbohydrate metabolic process"/>
    <property type="evidence" value="ECO:0007669"/>
    <property type="project" value="InterPro"/>
</dbReference>
<dbReference type="PROSITE" id="PS50022">
    <property type="entry name" value="FA58C_3"/>
    <property type="match status" value="2"/>
</dbReference>
<evidence type="ECO:0000256" key="3">
    <source>
        <dbReference type="ARBA" id="ARBA00023295"/>
    </source>
</evidence>
<dbReference type="InterPro" id="IPR041351">
    <property type="entry name" value="Ig_GlcNase"/>
</dbReference>
<dbReference type="Pfam" id="PF22633">
    <property type="entry name" value="F5_F8_type_C_2"/>
    <property type="match status" value="1"/>
</dbReference>
<protein>
    <submittedName>
        <fullName evidence="6">Discoidin domain-containing protein</fullName>
    </submittedName>
</protein>
<dbReference type="SUPFAM" id="SSF49303">
    <property type="entry name" value="beta-Galactosidase/glucuronidase domain"/>
    <property type="match status" value="3"/>
</dbReference>
<dbReference type="InterPro" id="IPR043534">
    <property type="entry name" value="EBDG/EBM"/>
</dbReference>
<dbReference type="InterPro" id="IPR054593">
    <property type="entry name" value="Beta-mannosidase-like_N2"/>
</dbReference>
<accession>A0AAU2VZP7</accession>
<gene>
    <name evidence="6" type="ORF">OG398_30390</name>
</gene>
<evidence type="ECO:0000313" key="6">
    <source>
        <dbReference type="EMBL" id="WTW72260.1"/>
    </source>
</evidence>
<dbReference type="AlphaFoldDB" id="A0AAU2VZP7"/>
<feature type="domain" description="F5/8 type C" evidence="5">
    <location>
        <begin position="622"/>
        <end position="721"/>
    </location>
</feature>
<feature type="domain" description="F5/8 type C" evidence="5">
    <location>
        <begin position="56"/>
        <end position="227"/>
    </location>
</feature>
<dbReference type="PANTHER" id="PTHR43536:SF1">
    <property type="entry name" value="MANNOSYLGLYCOPROTEIN ENDO-BETA-MANNOSIDASE"/>
    <property type="match status" value="1"/>
</dbReference>
<proteinExistence type="inferred from homology"/>
<dbReference type="Pfam" id="PF00754">
    <property type="entry name" value="F5_F8_type_C"/>
    <property type="match status" value="1"/>
</dbReference>
<dbReference type="Pfam" id="PF18368">
    <property type="entry name" value="Ig_GlcNase"/>
    <property type="match status" value="1"/>
</dbReference>
<dbReference type="Pfam" id="PF22666">
    <property type="entry name" value="Glyco_hydro_2_N2"/>
    <property type="match status" value="1"/>
</dbReference>
<dbReference type="SUPFAM" id="SSF49785">
    <property type="entry name" value="Galactose-binding domain-like"/>
    <property type="match status" value="3"/>
</dbReference>
<name>A0AAU2VZP7_9ACTN</name>
<feature type="compositionally biased region" description="Basic and acidic residues" evidence="4">
    <location>
        <begin position="12"/>
        <end position="22"/>
    </location>
</feature>
<dbReference type="InterPro" id="IPR008979">
    <property type="entry name" value="Galactose-bd-like_sf"/>
</dbReference>
<sequence>MPEQPADTTLDSDLRSAADHDGPGGLSPVTRRRFLATNTTLLAAFGISAALPATVAAADGKGRPGAAAELAAARPVKVSSTAYAATVPEFAVDGIAVPGVRGTGWRAEPGDPQWIAVDLQGRCTVEAVELVFEAAVSDPPFVPGTGGNPRDGTDGSEILSSCAVAFTLEVSVDERKWTTVHRATDGRGGAMTITLDKPATARWVRLTVTRRSNDNPLGLNGFRVHGRTSDRRPAAGSWTDWSMPRTPAPALAVAADGTVPLESGWALTMDDFAPADDGKVVSGSGVDTAHWLPATVPGTVLASLVEQGHLPDPVTGLNNLKVPEALSRHSWWYRRAFRLPRALDTGRGRRVRLEFDGINHAAQIWLNGTRIGTMSRPFARESFDITDALHDDGREDNVLAVRISPMPLPGSPADKGPGGESWLDAGATMMMRNGPTYLSVSGWDWMPPVRDRAAGIWNHVRLRSTGTALLGDPQITTTLPGLPALDVAEVTLTVPVSNTGPEAKRVTVRAAFGDVRVEKTVTVPAGKSTDAVLAPKEFPALRVRRPKLWWPNGYGKPDLYDLTLKAETGGAVTDRRGLRFGIREFGYSYGMPVDFAGGHGGQSVEFEARPARYVRLVGTQRATDWGMSLWSMSVYGDADPDKDLARGAKAEASTSDGTGPASAVFDGDRTTRWSSEFADGEWIQADLGSELSVNRVVLDWESAYAKKFVIQVSADGKEWTDAKSVEQPPVRQLQITVNGTRVFCRGGNWGYDELLRRALDGRTEDTVRMHRDMNFTMIRNWVGSSNREEFFAACDENGLLVWNDFWNGWSMDPPDHAEYLRNALDTVRAYRHHASIVVWCGSNEGTPPADIDTGVRELVAAEAPGILYMGSSADGVVKGRGPYNWVDPVSYFRTGDFGFHTEIGMPVLPVEESMKNLVGDEPAWPIGDVWGAHDWARKGNQQPQGYQAAIEERLGTATGLADFTRKAQLINYENGRAMFEAWNTRLWDNASGLLLWMSHPAWHSTVWQTYDYDLDVNGFYHGVRKGTEPVHVQVNPVDWRTGAVNHTTRAIERATVTAILYDLRGQRLGKPAHSTVDLAPSSAAAGDVVPFGDSLPATHLLRLELRDAHGTLLSRNTYWRYRATTDLSALNKLARTRVTVRSVADVSGHGRGPGGKLKAVLRNDGATVAAMVRLSLRDRRTDERVLPAYFDDNYLWLLPGEQREIEAEWSHDTKGRARPRLVVEGYNVSRSVNG</sequence>
<feature type="region of interest" description="Disordered" evidence="4">
    <location>
        <begin position="219"/>
        <end position="242"/>
    </location>
</feature>
<dbReference type="InterPro" id="IPR000421">
    <property type="entry name" value="FA58C"/>
</dbReference>
<comment type="similarity">
    <text evidence="1">Belongs to the glycosyl hydrolase 2 family.</text>
</comment>
<dbReference type="Gene3D" id="2.60.120.260">
    <property type="entry name" value="Galactose-binding domain-like"/>
    <property type="match status" value="3"/>
</dbReference>
<evidence type="ECO:0000256" key="1">
    <source>
        <dbReference type="ARBA" id="ARBA00007401"/>
    </source>
</evidence>
<evidence type="ECO:0000259" key="5">
    <source>
        <dbReference type="PROSITE" id="PS50022"/>
    </source>
</evidence>
<feature type="region of interest" description="Disordered" evidence="4">
    <location>
        <begin position="1"/>
        <end position="29"/>
    </location>
</feature>
<evidence type="ECO:0000256" key="4">
    <source>
        <dbReference type="SAM" id="MobiDB-lite"/>
    </source>
</evidence>
<dbReference type="SUPFAM" id="SSF51445">
    <property type="entry name" value="(Trans)glycosidases"/>
    <property type="match status" value="1"/>
</dbReference>
<dbReference type="PROSITE" id="PS51318">
    <property type="entry name" value="TAT"/>
    <property type="match status" value="1"/>
</dbReference>
<dbReference type="InterPro" id="IPR017853">
    <property type="entry name" value="GH"/>
</dbReference>
<feature type="compositionally biased region" description="Polar residues" evidence="4">
    <location>
        <begin position="1"/>
        <end position="11"/>
    </location>
</feature>
<dbReference type="Gene3D" id="2.60.40.10">
    <property type="entry name" value="Immunoglobulins"/>
    <property type="match status" value="2"/>
</dbReference>
<dbReference type="InterPro" id="IPR006311">
    <property type="entry name" value="TAT_signal"/>
</dbReference>
<reference evidence="6" key="1">
    <citation type="submission" date="2022-10" db="EMBL/GenBank/DDBJ databases">
        <title>The complete genomes of actinobacterial strains from the NBC collection.</title>
        <authorList>
            <person name="Joergensen T.S."/>
            <person name="Alvarez Arevalo M."/>
            <person name="Sterndorff E.B."/>
            <person name="Faurdal D."/>
            <person name="Vuksanovic O."/>
            <person name="Mourched A.-S."/>
            <person name="Charusanti P."/>
            <person name="Shaw S."/>
            <person name="Blin K."/>
            <person name="Weber T."/>
        </authorList>
    </citation>
    <scope>NUCLEOTIDE SEQUENCE</scope>
    <source>
        <strain evidence="6">NBC_00008</strain>
    </source>
</reference>
<dbReference type="PANTHER" id="PTHR43536">
    <property type="entry name" value="MANNOSYLGLYCOPROTEIN ENDO-BETA-MANNOSIDASE"/>
    <property type="match status" value="1"/>
</dbReference>
<dbReference type="Pfam" id="PF00703">
    <property type="entry name" value="Glyco_hydro_2"/>
    <property type="match status" value="1"/>
</dbReference>
<dbReference type="InterPro" id="IPR036156">
    <property type="entry name" value="Beta-gal/glucu_dom_sf"/>
</dbReference>
<dbReference type="EMBL" id="CP108313">
    <property type="protein sequence ID" value="WTW72260.1"/>
    <property type="molecule type" value="Genomic_DNA"/>
</dbReference>
<feature type="region of interest" description="Disordered" evidence="4">
    <location>
        <begin position="646"/>
        <end position="665"/>
    </location>
</feature>
<dbReference type="InterPro" id="IPR006102">
    <property type="entry name" value="Ig-like_GH2"/>
</dbReference>
<organism evidence="6">
    <name type="scientific">Streptomyces sp. NBC_00008</name>
    <dbReference type="NCBI Taxonomy" id="2903610"/>
    <lineage>
        <taxon>Bacteria</taxon>
        <taxon>Bacillati</taxon>
        <taxon>Actinomycetota</taxon>
        <taxon>Actinomycetes</taxon>
        <taxon>Kitasatosporales</taxon>
        <taxon>Streptomycetaceae</taxon>
        <taxon>Streptomyces</taxon>
    </lineage>
</organism>
<dbReference type="InterPro" id="IPR013783">
    <property type="entry name" value="Ig-like_fold"/>
</dbReference>
<dbReference type="Gene3D" id="3.20.20.80">
    <property type="entry name" value="Glycosidases"/>
    <property type="match status" value="1"/>
</dbReference>
<dbReference type="GO" id="GO:0004553">
    <property type="term" value="F:hydrolase activity, hydrolyzing O-glycosyl compounds"/>
    <property type="evidence" value="ECO:0007669"/>
    <property type="project" value="InterPro"/>
</dbReference>
<keyword evidence="2" id="KW-0378">Hydrolase</keyword>
<keyword evidence="3" id="KW-0326">Glycosidase</keyword>
<evidence type="ECO:0000256" key="2">
    <source>
        <dbReference type="ARBA" id="ARBA00022801"/>
    </source>
</evidence>